<dbReference type="EMBL" id="LRHK01000007">
    <property type="protein sequence ID" value="KWX16392.1"/>
    <property type="molecule type" value="Genomic_DNA"/>
</dbReference>
<organism evidence="3 7">
    <name type="scientific">Enterococcus faecium</name>
    <name type="common">Streptococcus faecium</name>
    <dbReference type="NCBI Taxonomy" id="1352"/>
    <lineage>
        <taxon>Bacteria</taxon>
        <taxon>Bacillati</taxon>
        <taxon>Bacillota</taxon>
        <taxon>Bacilli</taxon>
        <taxon>Lactobacillales</taxon>
        <taxon>Enterococcaceae</taxon>
        <taxon>Enterococcus</taxon>
    </lineage>
</organism>
<dbReference type="RefSeq" id="WP_002311614.1">
    <property type="nucleotide sequence ID" value="NZ_AP026566.1"/>
</dbReference>
<evidence type="ECO:0000313" key="7">
    <source>
        <dbReference type="Proteomes" id="UP000070452"/>
    </source>
</evidence>
<dbReference type="Proteomes" id="UP000191171">
    <property type="component" value="Unassembled WGS sequence"/>
</dbReference>
<proteinExistence type="predicted"/>
<protein>
    <submittedName>
        <fullName evidence="3">Uncharacterized protein</fullName>
    </submittedName>
</protein>
<evidence type="ECO:0000313" key="6">
    <source>
        <dbReference type="EMBL" id="RXU85362.1"/>
    </source>
</evidence>
<dbReference type="EMBL" id="PJVH01000045">
    <property type="protein sequence ID" value="RXU85362.1"/>
    <property type="molecule type" value="Genomic_DNA"/>
</dbReference>
<evidence type="ECO:0000313" key="8">
    <source>
        <dbReference type="Proteomes" id="UP000191171"/>
    </source>
</evidence>
<reference evidence="5 8" key="2">
    <citation type="submission" date="2017-02" db="EMBL/GenBank/DDBJ databases">
        <title>Clonality and virulence of isolates of VRE in Hematopoietic Stem Cell Transplanted (HSCT) patients.</title>
        <authorList>
            <person name="Marchi A.P."/>
            <person name="Martins R.C."/>
            <person name="Marie S.K."/>
            <person name="Levin A.S."/>
            <person name="Costa S.F."/>
        </authorList>
    </citation>
    <scope>NUCLEOTIDE SEQUENCE [LARGE SCALE GENOMIC DNA]</scope>
    <source>
        <strain evidence="5 8">LIM1759</strain>
    </source>
</reference>
<evidence type="ECO:0000313" key="9">
    <source>
        <dbReference type="Proteomes" id="UP000289562"/>
    </source>
</evidence>
<evidence type="ECO:0000313" key="5">
    <source>
        <dbReference type="EMBL" id="OOL80004.1"/>
    </source>
</evidence>
<evidence type="ECO:0000313" key="2">
    <source>
        <dbReference type="EMBL" id="KAB7578222.1"/>
    </source>
</evidence>
<evidence type="ECO:0000313" key="4">
    <source>
        <dbReference type="EMBL" id="KWX17866.1"/>
    </source>
</evidence>
<gene>
    <name evidence="4" type="ORF">AWT83_05020</name>
    <name evidence="3" type="ORF">AWT83_18240</name>
    <name evidence="5" type="ORF">B1P95_13460</name>
    <name evidence="6" type="ORF">CYQ77_11275</name>
    <name evidence="2" type="ORF">GBM73_13375</name>
    <name evidence="1" type="ORF">GBM73_17290</name>
</gene>
<dbReference type="Proteomes" id="UP000070452">
    <property type="component" value="Unassembled WGS sequence"/>
</dbReference>
<evidence type="ECO:0000313" key="1">
    <source>
        <dbReference type="EMBL" id="KAB7572222.1"/>
    </source>
</evidence>
<reference evidence="1 10" key="4">
    <citation type="submission" date="2019-10" db="EMBL/GenBank/DDBJ databases">
        <title>Evolutionary dynamics of vancomycin-resistant Enterococcus faecium during gastrointestinal tract colonization and bloodstream infection in immunocompromised pediatric patients.</title>
        <authorList>
            <person name="Chilambi G.S."/>
            <person name="Nordstrom H.R."/>
            <person name="Evans D.R."/>
            <person name="Ferrolino J."/>
            <person name="Hayden R.T."/>
            <person name="Maron G.M."/>
            <person name="Vo A.N."/>
            <person name="Gilmore M.S."/>
            <person name="Wolf J."/>
            <person name="Rosch J.W."/>
            <person name="Van Tyne D."/>
        </authorList>
    </citation>
    <scope>NUCLEOTIDE SEQUENCE [LARGE SCALE GENOMIC DNA]</scope>
    <source>
        <strain evidence="1 10">VRECG27</strain>
    </source>
</reference>
<dbReference type="EMBL" id="LRHK01000001">
    <property type="protein sequence ID" value="KWX17866.1"/>
    <property type="molecule type" value="Genomic_DNA"/>
</dbReference>
<reference evidence="6 9" key="3">
    <citation type="submission" date="2017-12" db="EMBL/GenBank/DDBJ databases">
        <title>A pool of 800 enterococci isolated from chicken carcass rinse samples from New Zealand.</title>
        <authorList>
            <person name="Zhang J."/>
            <person name="Rogers L."/>
            <person name="Midwinter A."/>
            <person name="French N."/>
        </authorList>
    </citation>
    <scope>NUCLEOTIDE SEQUENCE [LARGE SCALE GENOMIC DNA]</scope>
    <source>
        <strain evidence="6 9">EN697</strain>
    </source>
</reference>
<dbReference type="GeneID" id="56787192"/>
<dbReference type="EMBL" id="MVGJ01000105">
    <property type="protein sequence ID" value="OOL80004.1"/>
    <property type="molecule type" value="Genomic_DNA"/>
</dbReference>
<dbReference type="Proteomes" id="UP000469871">
    <property type="component" value="Unassembled WGS sequence"/>
</dbReference>
<evidence type="ECO:0000313" key="3">
    <source>
        <dbReference type="EMBL" id="KWX16392.1"/>
    </source>
</evidence>
<dbReference type="Proteomes" id="UP000289562">
    <property type="component" value="Unassembled WGS sequence"/>
</dbReference>
<accession>A0A132P339</accession>
<dbReference type="AlphaFoldDB" id="A0A132P339"/>
<sequence length="71" mass="8024">MIGGITVVKKDETKKDEVVKYRVGKTKNFVGFVHPKTRRFITADSNNEFIISIDDKEAIAILEDAIDVNEI</sequence>
<name>A0A132P339_ENTFC</name>
<dbReference type="EMBL" id="WEFP01000011">
    <property type="protein sequence ID" value="KAB7572222.1"/>
    <property type="molecule type" value="Genomic_DNA"/>
</dbReference>
<reference evidence="3 7" key="1">
    <citation type="submission" date="2016-01" db="EMBL/GenBank/DDBJ databases">
        <title>Molecular Mechanisms for transfer of large genomic segments between Enterococcus faecium strains.</title>
        <authorList>
            <person name="Garcia-Solache M.A."/>
            <person name="Lebreton F."/>
            <person name="Mclaughlin R.E."/>
            <person name="Whiteaker J.D."/>
            <person name="Gilmore M.S."/>
            <person name="Rice L.B."/>
        </authorList>
    </citation>
    <scope>NUCLEOTIDE SEQUENCE [LARGE SCALE GENOMIC DNA]</scope>
    <source>
        <strain evidence="3 7">D344RRF x C68</strain>
    </source>
</reference>
<comment type="caution">
    <text evidence="3">The sequence shown here is derived from an EMBL/GenBank/DDBJ whole genome shotgun (WGS) entry which is preliminary data.</text>
</comment>
<evidence type="ECO:0000313" key="10">
    <source>
        <dbReference type="Proteomes" id="UP000469871"/>
    </source>
</evidence>
<dbReference type="EMBL" id="WEFP01000001">
    <property type="protein sequence ID" value="KAB7578222.1"/>
    <property type="molecule type" value="Genomic_DNA"/>
</dbReference>